<evidence type="ECO:0008006" key="3">
    <source>
        <dbReference type="Google" id="ProtNLM"/>
    </source>
</evidence>
<evidence type="ECO:0000313" key="2">
    <source>
        <dbReference type="Proteomes" id="UP000196531"/>
    </source>
</evidence>
<evidence type="ECO:0000313" key="1">
    <source>
        <dbReference type="EMBL" id="OUR99560.1"/>
    </source>
</evidence>
<reference evidence="2" key="1">
    <citation type="journal article" date="2017" name="Proc. Natl. Acad. Sci. U.S.A.">
        <title>Simulation of Deepwater Horizon oil plume reveals substrate specialization within a complex community of hydrocarbon-degraders.</title>
        <authorList>
            <person name="Hu P."/>
            <person name="Dubinsky E.A."/>
            <person name="Probst A.J."/>
            <person name="Wang J."/>
            <person name="Sieber C.M.K."/>
            <person name="Tom L.M."/>
            <person name="Gardinali P."/>
            <person name="Banfield J.F."/>
            <person name="Atlas R.M."/>
            <person name="Andersen G.L."/>
        </authorList>
    </citation>
    <scope>NUCLEOTIDE SEQUENCE [LARGE SCALE GENOMIC DNA]</scope>
</reference>
<name>A0A1Y5FC14_9BACT</name>
<gene>
    <name evidence="1" type="ORF">A9Q84_00640</name>
</gene>
<proteinExistence type="predicted"/>
<sequence>MTEFNPKSLIKLKTMPMPYGKHKGVTLIDLPETYVVWYYQNGLPKGELGNLLAELYEIKVNGLESLVKSMNFSMKLL</sequence>
<dbReference type="EMBL" id="MAAO01000002">
    <property type="protein sequence ID" value="OUR99560.1"/>
    <property type="molecule type" value="Genomic_DNA"/>
</dbReference>
<dbReference type="AlphaFoldDB" id="A0A1Y5FC14"/>
<dbReference type="Proteomes" id="UP000196531">
    <property type="component" value="Unassembled WGS sequence"/>
</dbReference>
<accession>A0A1Y5FC14</accession>
<comment type="caution">
    <text evidence="1">The sequence shown here is derived from an EMBL/GenBank/DDBJ whole genome shotgun (WGS) entry which is preliminary data.</text>
</comment>
<dbReference type="Pfam" id="PF12843">
    <property type="entry name" value="QSregVF_b"/>
    <property type="match status" value="1"/>
</dbReference>
<organism evidence="1 2">
    <name type="scientific">Halobacteriovorax marinus</name>
    <dbReference type="NCBI Taxonomy" id="97084"/>
    <lineage>
        <taxon>Bacteria</taxon>
        <taxon>Pseudomonadati</taxon>
        <taxon>Bdellovibrionota</taxon>
        <taxon>Bacteriovoracia</taxon>
        <taxon>Bacteriovoracales</taxon>
        <taxon>Halobacteriovoraceae</taxon>
        <taxon>Halobacteriovorax</taxon>
    </lineage>
</organism>
<dbReference type="InterPro" id="IPR024530">
    <property type="entry name" value="QSregVF_b"/>
</dbReference>
<protein>
    <recommendedName>
        <fullName evidence="3">Cytoplasmic protein</fullName>
    </recommendedName>
</protein>